<dbReference type="PROSITE" id="PS50931">
    <property type="entry name" value="HTH_LYSR"/>
    <property type="match status" value="1"/>
</dbReference>
<name>A0AAW8EIC0_VARPD</name>
<evidence type="ECO:0000256" key="3">
    <source>
        <dbReference type="ARBA" id="ARBA00023125"/>
    </source>
</evidence>
<accession>A0AAW8EIC0</accession>
<dbReference type="Pfam" id="PF03466">
    <property type="entry name" value="LysR_substrate"/>
    <property type="match status" value="1"/>
</dbReference>
<dbReference type="InterPro" id="IPR036390">
    <property type="entry name" value="WH_DNA-bd_sf"/>
</dbReference>
<evidence type="ECO:0000256" key="4">
    <source>
        <dbReference type="ARBA" id="ARBA00023163"/>
    </source>
</evidence>
<protein>
    <submittedName>
        <fullName evidence="7">DNA-binding transcriptional LysR family regulator</fullName>
    </submittedName>
</protein>
<dbReference type="PANTHER" id="PTHR30537">
    <property type="entry name" value="HTH-TYPE TRANSCRIPTIONAL REGULATOR"/>
    <property type="match status" value="1"/>
</dbReference>
<evidence type="ECO:0000256" key="2">
    <source>
        <dbReference type="ARBA" id="ARBA00023015"/>
    </source>
</evidence>
<reference evidence="7" key="1">
    <citation type="submission" date="2023-07" db="EMBL/GenBank/DDBJ databases">
        <title>Sorghum-associated microbial communities from plants grown in Nebraska, USA.</title>
        <authorList>
            <person name="Schachtman D."/>
        </authorList>
    </citation>
    <scope>NUCLEOTIDE SEQUENCE</scope>
    <source>
        <strain evidence="7">DS3315</strain>
    </source>
</reference>
<dbReference type="SUPFAM" id="SSF46785">
    <property type="entry name" value="Winged helix' DNA-binding domain"/>
    <property type="match status" value="1"/>
</dbReference>
<keyword evidence="2" id="KW-0805">Transcription regulation</keyword>
<dbReference type="Pfam" id="PF00126">
    <property type="entry name" value="HTH_1"/>
    <property type="match status" value="1"/>
</dbReference>
<evidence type="ECO:0000313" key="7">
    <source>
        <dbReference type="EMBL" id="MDP9972190.1"/>
    </source>
</evidence>
<dbReference type="GO" id="GO:0043565">
    <property type="term" value="F:sequence-specific DNA binding"/>
    <property type="evidence" value="ECO:0007669"/>
    <property type="project" value="TreeGrafter"/>
</dbReference>
<dbReference type="GO" id="GO:0006351">
    <property type="term" value="P:DNA-templated transcription"/>
    <property type="evidence" value="ECO:0007669"/>
    <property type="project" value="TreeGrafter"/>
</dbReference>
<gene>
    <name evidence="7" type="ORF">J2W39_003432</name>
</gene>
<dbReference type="GO" id="GO:0003700">
    <property type="term" value="F:DNA-binding transcription factor activity"/>
    <property type="evidence" value="ECO:0007669"/>
    <property type="project" value="InterPro"/>
</dbReference>
<feature type="coiled-coil region" evidence="5">
    <location>
        <begin position="71"/>
        <end position="98"/>
    </location>
</feature>
<dbReference type="Gene3D" id="1.10.10.10">
    <property type="entry name" value="Winged helix-like DNA-binding domain superfamily/Winged helix DNA-binding domain"/>
    <property type="match status" value="1"/>
</dbReference>
<comment type="caution">
    <text evidence="7">The sequence shown here is derived from an EMBL/GenBank/DDBJ whole genome shotgun (WGS) entry which is preliminary data.</text>
</comment>
<dbReference type="GeneID" id="99717936"/>
<keyword evidence="4" id="KW-0804">Transcription</keyword>
<dbReference type="InterPro" id="IPR000847">
    <property type="entry name" value="LysR_HTH_N"/>
</dbReference>
<keyword evidence="5" id="KW-0175">Coiled coil</keyword>
<dbReference type="Proteomes" id="UP001224845">
    <property type="component" value="Unassembled WGS sequence"/>
</dbReference>
<dbReference type="RefSeq" id="WP_062364667.1">
    <property type="nucleotide sequence ID" value="NZ_CAIGKF010000001.1"/>
</dbReference>
<comment type="similarity">
    <text evidence="1">Belongs to the LysR transcriptional regulatory family.</text>
</comment>
<feature type="domain" description="HTH lysR-type" evidence="6">
    <location>
        <begin position="11"/>
        <end position="68"/>
    </location>
</feature>
<dbReference type="AlphaFoldDB" id="A0AAW8EIC0"/>
<evidence type="ECO:0000256" key="5">
    <source>
        <dbReference type="SAM" id="Coils"/>
    </source>
</evidence>
<proteinExistence type="inferred from homology"/>
<dbReference type="InterPro" id="IPR005119">
    <property type="entry name" value="LysR_subst-bd"/>
</dbReference>
<evidence type="ECO:0000313" key="8">
    <source>
        <dbReference type="Proteomes" id="UP001224845"/>
    </source>
</evidence>
<organism evidence="7 8">
    <name type="scientific">Variovorax paradoxus</name>
    <dbReference type="NCBI Taxonomy" id="34073"/>
    <lineage>
        <taxon>Bacteria</taxon>
        <taxon>Pseudomonadati</taxon>
        <taxon>Pseudomonadota</taxon>
        <taxon>Betaproteobacteria</taxon>
        <taxon>Burkholderiales</taxon>
        <taxon>Comamonadaceae</taxon>
        <taxon>Variovorax</taxon>
    </lineage>
</organism>
<dbReference type="SUPFAM" id="SSF53850">
    <property type="entry name" value="Periplasmic binding protein-like II"/>
    <property type="match status" value="1"/>
</dbReference>
<dbReference type="InterPro" id="IPR058163">
    <property type="entry name" value="LysR-type_TF_proteobact-type"/>
</dbReference>
<sequence>MTTKKVPLANLDWDDVRLFLHINRTGSLSQAARQLHIDHSTVSRRLSQLELCLGGPLFERHRTGLKPTELAHVLALQAENMERAVLSLQEELGGTDREPSGSVRIAMMEGIGTTFVARHLEPLLRKHPKLRVELVTSSSIVNVSRREADVFVSFFKPIGQGLACETAGSFALYLYGAPSYLENHGVPASLADLPKHQFVGYLDDLIQLDAVRWLDELVARPSMSFQSNSMLAQMAAAASGLGLVLLPKFSVVKEDTLVPVLADTARVARTLWVSVHHDLQYSARIRAVTEYLHRLFESKQEWLNGPADAQPRG</sequence>
<evidence type="ECO:0000256" key="1">
    <source>
        <dbReference type="ARBA" id="ARBA00009437"/>
    </source>
</evidence>
<dbReference type="Gene3D" id="3.40.190.290">
    <property type="match status" value="1"/>
</dbReference>
<dbReference type="EMBL" id="JAUSRV010000008">
    <property type="protein sequence ID" value="MDP9972190.1"/>
    <property type="molecule type" value="Genomic_DNA"/>
</dbReference>
<dbReference type="InterPro" id="IPR036388">
    <property type="entry name" value="WH-like_DNA-bd_sf"/>
</dbReference>
<dbReference type="PANTHER" id="PTHR30537:SF3">
    <property type="entry name" value="TRANSCRIPTIONAL REGULATORY PROTEIN"/>
    <property type="match status" value="1"/>
</dbReference>
<keyword evidence="3 7" id="KW-0238">DNA-binding</keyword>
<evidence type="ECO:0000259" key="6">
    <source>
        <dbReference type="PROSITE" id="PS50931"/>
    </source>
</evidence>